<evidence type="ECO:0000313" key="15">
    <source>
        <dbReference type="Proteomes" id="UP000053433"/>
    </source>
</evidence>
<sequence>MSRRAKKNAARAVLGAVLLAMALFALLPFVYMGLVSLTQKTVLDLRFDPAEFSFKNYARVFSNFNIGRNLLNSVIVTGGACVLNCIVCAMAAYGFAKKHFPGRDQLFMVYLATLMIPGQVTLIPVFTIIKNLGLMNTHIALMLPILNAFGVFLVRQFMVNVPDELIEAARIDGCGENRLFLSVVVPLVKPVLVSLTIFTFITCWNDFLWPLVTVTDERMQTLTLAIAALKGNYSTNYGLVMAGSTLAFLPPFLLYVALQKEFVEGIALSGIKG</sequence>
<evidence type="ECO:0000256" key="4">
    <source>
        <dbReference type="ARBA" id="ARBA00022692"/>
    </source>
</evidence>
<proteinExistence type="inferred from homology"/>
<keyword evidence="6 7" id="KW-0472">Membrane</keyword>
<keyword evidence="3" id="KW-1003">Cell membrane</keyword>
<reference evidence="10 15" key="2">
    <citation type="submission" date="2015-10" db="EMBL/GenBank/DDBJ databases">
        <title>A novel member of the family Ruminococcaceae isolated from human faeces.</title>
        <authorList>
            <person name="Shkoporov A.N."/>
            <person name="Chaplin A.V."/>
            <person name="Motuzova O.V."/>
            <person name="Kafarskaia L.I."/>
            <person name="Efimov B.A."/>
        </authorList>
    </citation>
    <scope>NUCLEOTIDE SEQUENCE [LARGE SCALE GENOMIC DNA]</scope>
    <source>
        <strain evidence="10 15">668</strain>
    </source>
</reference>
<feature type="transmembrane region" description="Helical" evidence="7">
    <location>
        <begin position="179"/>
        <end position="201"/>
    </location>
</feature>
<dbReference type="RefSeq" id="WP_009324310.1">
    <property type="nucleotide sequence ID" value="NZ_CAOJUJ010000042.1"/>
</dbReference>
<dbReference type="Proteomes" id="UP000431913">
    <property type="component" value="Unassembled WGS sequence"/>
</dbReference>
<keyword evidence="5 7" id="KW-1133">Transmembrane helix</keyword>
<dbReference type="EMBL" id="LMUA01000016">
    <property type="protein sequence ID" value="KUE75753.1"/>
    <property type="molecule type" value="Genomic_DNA"/>
</dbReference>
<evidence type="ECO:0000256" key="5">
    <source>
        <dbReference type="ARBA" id="ARBA00022989"/>
    </source>
</evidence>
<feature type="transmembrane region" description="Helical" evidence="7">
    <location>
        <begin position="237"/>
        <end position="258"/>
    </location>
</feature>
<dbReference type="Proteomes" id="UP000472755">
    <property type="component" value="Unassembled WGS sequence"/>
</dbReference>
<comment type="caution">
    <text evidence="9">The sequence shown here is derived from an EMBL/GenBank/DDBJ whole genome shotgun (WGS) entry which is preliminary data.</text>
</comment>
<keyword evidence="14" id="KW-1185">Reference proteome</keyword>
<organism evidence="9 14">
    <name type="scientific">Ruthenibacterium lactatiformans</name>
    <dbReference type="NCBI Taxonomy" id="1550024"/>
    <lineage>
        <taxon>Bacteria</taxon>
        <taxon>Bacillati</taxon>
        <taxon>Bacillota</taxon>
        <taxon>Clostridia</taxon>
        <taxon>Eubacteriales</taxon>
        <taxon>Oscillospiraceae</taxon>
        <taxon>Ruthenibacterium</taxon>
    </lineage>
</organism>
<feature type="transmembrane region" description="Helical" evidence="7">
    <location>
        <begin position="70"/>
        <end position="95"/>
    </location>
</feature>
<evidence type="ECO:0000256" key="2">
    <source>
        <dbReference type="ARBA" id="ARBA00022448"/>
    </source>
</evidence>
<dbReference type="PANTHER" id="PTHR43744">
    <property type="entry name" value="ABC TRANSPORTER PERMEASE PROTEIN MG189-RELATED-RELATED"/>
    <property type="match status" value="1"/>
</dbReference>
<evidence type="ECO:0000313" key="16">
    <source>
        <dbReference type="Proteomes" id="UP000431913"/>
    </source>
</evidence>
<evidence type="ECO:0000259" key="8">
    <source>
        <dbReference type="PROSITE" id="PS50928"/>
    </source>
</evidence>
<reference evidence="17 18" key="3">
    <citation type="journal article" date="2019" name="Nat. Med.">
        <title>A library of human gut bacterial isolates paired with longitudinal multiomics data enables mechanistic microbiome research.</title>
        <authorList>
            <person name="Poyet M."/>
            <person name="Groussin M."/>
            <person name="Gibbons S.M."/>
            <person name="Avila-Pacheco J."/>
            <person name="Jiang X."/>
            <person name="Kearney S.M."/>
            <person name="Perrotta A.R."/>
            <person name="Berdy B."/>
            <person name="Zhao S."/>
            <person name="Lieberman T.D."/>
            <person name="Swanson P.K."/>
            <person name="Smith M."/>
            <person name="Roesemann S."/>
            <person name="Alexander J.E."/>
            <person name="Rich S.A."/>
            <person name="Livny J."/>
            <person name="Vlamakis H."/>
            <person name="Clish C."/>
            <person name="Bullock K."/>
            <person name="Deik A."/>
            <person name="Scott J."/>
            <person name="Pierce K.A."/>
            <person name="Xavier R.J."/>
            <person name="Alm E.J."/>
        </authorList>
    </citation>
    <scope>NUCLEOTIDE SEQUENCE [LARGE SCALE GENOMIC DNA]</scope>
    <source>
        <strain evidence="12 18">BIOML-A4</strain>
        <strain evidence="13 17">BIOML-A7</strain>
    </source>
</reference>
<evidence type="ECO:0000256" key="1">
    <source>
        <dbReference type="ARBA" id="ARBA00004651"/>
    </source>
</evidence>
<dbReference type="PATRIC" id="fig|1550024.3.peg.3613"/>
<dbReference type="InterPro" id="IPR000515">
    <property type="entry name" value="MetI-like"/>
</dbReference>
<dbReference type="SUPFAM" id="SSF161098">
    <property type="entry name" value="MetI-like"/>
    <property type="match status" value="1"/>
</dbReference>
<keyword evidence="2 7" id="KW-0813">Transport</keyword>
<protein>
    <submittedName>
        <fullName evidence="12">ABC transporter permease subunit</fullName>
    </submittedName>
    <submittedName>
        <fullName evidence="11">Carbohydrate ABC transporter permease</fullName>
    </submittedName>
    <submittedName>
        <fullName evidence="9">Sugar ABC transporter permease</fullName>
    </submittedName>
</protein>
<accession>A0A0W7TPI6</accession>
<accession>A0A0D8IX10</accession>
<dbReference type="Gene3D" id="1.10.3720.10">
    <property type="entry name" value="MetI-like"/>
    <property type="match status" value="1"/>
</dbReference>
<dbReference type="Proteomes" id="UP000053433">
    <property type="component" value="Unassembled WGS sequence"/>
</dbReference>
<dbReference type="EMBL" id="JXXK01000030">
    <property type="protein sequence ID" value="KJF38811.1"/>
    <property type="molecule type" value="Genomic_DNA"/>
</dbReference>
<feature type="domain" description="ABC transmembrane type-1" evidence="8">
    <location>
        <begin position="70"/>
        <end position="258"/>
    </location>
</feature>
<feature type="transmembrane region" description="Helical" evidence="7">
    <location>
        <begin position="12"/>
        <end position="34"/>
    </location>
</feature>
<evidence type="ECO:0000313" key="10">
    <source>
        <dbReference type="EMBL" id="KUE75753.1"/>
    </source>
</evidence>
<evidence type="ECO:0000313" key="17">
    <source>
        <dbReference type="Proteomes" id="UP000449193"/>
    </source>
</evidence>
<comment type="subcellular location">
    <subcellularLocation>
        <location evidence="1 7">Cell membrane</location>
        <topology evidence="1 7">Multi-pass membrane protein</topology>
    </subcellularLocation>
</comment>
<evidence type="ECO:0000256" key="6">
    <source>
        <dbReference type="ARBA" id="ARBA00023136"/>
    </source>
</evidence>
<dbReference type="GO" id="GO:0005886">
    <property type="term" value="C:plasma membrane"/>
    <property type="evidence" value="ECO:0007669"/>
    <property type="project" value="UniProtKB-SubCell"/>
</dbReference>
<evidence type="ECO:0000313" key="13">
    <source>
        <dbReference type="EMBL" id="MTS52311.1"/>
    </source>
</evidence>
<feature type="transmembrane region" description="Helical" evidence="7">
    <location>
        <begin position="135"/>
        <end position="158"/>
    </location>
</feature>
<dbReference type="GO" id="GO:0055085">
    <property type="term" value="P:transmembrane transport"/>
    <property type="evidence" value="ECO:0007669"/>
    <property type="project" value="InterPro"/>
</dbReference>
<dbReference type="InterPro" id="IPR035906">
    <property type="entry name" value="MetI-like_sf"/>
</dbReference>
<dbReference type="AlphaFoldDB" id="A0A0D8IX10"/>
<evidence type="ECO:0000313" key="14">
    <source>
        <dbReference type="Proteomes" id="UP000032483"/>
    </source>
</evidence>
<dbReference type="EMBL" id="VUNJ01000013">
    <property type="protein sequence ID" value="MST92647.1"/>
    <property type="molecule type" value="Genomic_DNA"/>
</dbReference>
<dbReference type="PANTHER" id="PTHR43744:SF8">
    <property type="entry name" value="SN-GLYCEROL-3-PHOSPHATE TRANSPORT SYSTEM PERMEASE PROTEIN UGPE"/>
    <property type="match status" value="1"/>
</dbReference>
<evidence type="ECO:0000313" key="11">
    <source>
        <dbReference type="EMBL" id="MST92647.1"/>
    </source>
</evidence>
<dbReference type="EMBL" id="WMZR01000016">
    <property type="protein sequence ID" value="MTS52311.1"/>
    <property type="molecule type" value="Genomic_DNA"/>
</dbReference>
<name>A0A0D8IX10_9FIRM</name>
<dbReference type="Pfam" id="PF00528">
    <property type="entry name" value="BPD_transp_1"/>
    <property type="match status" value="1"/>
</dbReference>
<comment type="similarity">
    <text evidence="7">Belongs to the binding-protein-dependent transport system permease family.</text>
</comment>
<evidence type="ECO:0000313" key="9">
    <source>
        <dbReference type="EMBL" id="KJF38811.1"/>
    </source>
</evidence>
<dbReference type="Proteomes" id="UP000449193">
    <property type="component" value="Unassembled WGS sequence"/>
</dbReference>
<evidence type="ECO:0000313" key="12">
    <source>
        <dbReference type="EMBL" id="MTS27929.1"/>
    </source>
</evidence>
<dbReference type="PROSITE" id="PS50928">
    <property type="entry name" value="ABC_TM1"/>
    <property type="match status" value="1"/>
</dbReference>
<keyword evidence="4 7" id="KW-0812">Transmembrane</keyword>
<dbReference type="GeneID" id="42858031"/>
<evidence type="ECO:0000313" key="18">
    <source>
        <dbReference type="Proteomes" id="UP000472755"/>
    </source>
</evidence>
<dbReference type="EMBL" id="WMZU01000018">
    <property type="protein sequence ID" value="MTS27929.1"/>
    <property type="molecule type" value="Genomic_DNA"/>
</dbReference>
<evidence type="ECO:0000256" key="7">
    <source>
        <dbReference type="RuleBase" id="RU363032"/>
    </source>
</evidence>
<evidence type="ECO:0000256" key="3">
    <source>
        <dbReference type="ARBA" id="ARBA00022475"/>
    </source>
</evidence>
<reference evidence="11 16" key="4">
    <citation type="submission" date="2019-08" db="EMBL/GenBank/DDBJ databases">
        <title>In-depth cultivation of the pig gut microbiome towards novel bacterial diversity and tailored functional studies.</title>
        <authorList>
            <person name="Wylensek D."/>
            <person name="Hitch T.C.A."/>
            <person name="Clavel T."/>
        </authorList>
    </citation>
    <scope>NUCLEOTIDE SEQUENCE [LARGE SCALE GENOMIC DNA]</scope>
    <source>
        <strain evidence="11 16">WCA3-601-WT-6J</strain>
    </source>
</reference>
<dbReference type="CDD" id="cd06261">
    <property type="entry name" value="TM_PBP2"/>
    <property type="match status" value="1"/>
</dbReference>
<reference evidence="9" key="1">
    <citation type="submission" date="2015-02" db="EMBL/GenBank/DDBJ databases">
        <title>A novel member of the family Ruminococcaceae isolated from human feces.</title>
        <authorList>
            <person name="Shkoporov A.N."/>
            <person name="Chaplin A.V."/>
            <person name="Motuzova O.V."/>
            <person name="Kafarskaia L.I."/>
            <person name="Khokhlova E.V."/>
            <person name="Efimov B.A."/>
        </authorList>
    </citation>
    <scope>NUCLEOTIDE SEQUENCE [LARGE SCALE GENOMIC DNA]</scope>
    <source>
        <strain evidence="9">585-1</strain>
    </source>
</reference>
<gene>
    <name evidence="10" type="ORF">ASJ35_11960</name>
    <name evidence="11" type="ORF">FYJ76_12010</name>
    <name evidence="13" type="ORF">GMD52_12265</name>
    <name evidence="12" type="ORF">GMD59_11600</name>
    <name evidence="9" type="ORF">TQ39_15850</name>
</gene>
<dbReference type="Proteomes" id="UP000032483">
    <property type="component" value="Unassembled WGS sequence"/>
</dbReference>
<feature type="transmembrane region" description="Helical" evidence="7">
    <location>
        <begin position="107"/>
        <end position="129"/>
    </location>
</feature>